<evidence type="ECO:0000256" key="3">
    <source>
        <dbReference type="ARBA" id="ARBA00022729"/>
    </source>
</evidence>
<sequence length="388" mass="41527">MPFDGRRAGRSWPASLRFFLFMAILSIGGLNVARAQDGPPGITQRTVFPAFDPGAPACTPPTGLNKVLAHIQENDRDFLQGVDHGLAMAASDRGLKYRRLLIQNDTAKAIEQIRSLLADKAGALVATSSDPAAISHDLQKMIWSGAFVGTIVPPPATLLLNAPQYATGKVLTDAAIAHINAKLGGKANVVLLTQDSMEFLAPRFEVMRDGFNAMPGVTIVADIAPKPVTKEGGFETMKTILLANPKIDVVLGSDAVVTGALKALRAAGKDRPDQFLGGIDGEPEAVAEITKGDSPYKASISLSSPVFGYAMGQFAADWLEGKSIPQAMDILPIALTSNNIAQYEADLANPAPVYADPARRNGYLKMYGNICYDTRDRYVNFPWSSERK</sequence>
<dbReference type="PANTHER" id="PTHR46847:SF1">
    <property type="entry name" value="D-ALLOSE-BINDING PERIPLASMIC PROTEIN-RELATED"/>
    <property type="match status" value="1"/>
</dbReference>
<dbReference type="Pfam" id="PF13407">
    <property type="entry name" value="Peripla_BP_4"/>
    <property type="match status" value="1"/>
</dbReference>
<dbReference type="InterPro" id="IPR028082">
    <property type="entry name" value="Peripla_BP_I"/>
</dbReference>
<evidence type="ECO:0000259" key="4">
    <source>
        <dbReference type="Pfam" id="PF13407"/>
    </source>
</evidence>
<evidence type="ECO:0000313" key="6">
    <source>
        <dbReference type="Proteomes" id="UP000503339"/>
    </source>
</evidence>
<dbReference type="GO" id="GO:0030246">
    <property type="term" value="F:carbohydrate binding"/>
    <property type="evidence" value="ECO:0007669"/>
    <property type="project" value="UniProtKB-ARBA"/>
</dbReference>
<reference evidence="5 6" key="1">
    <citation type="submission" date="2018-10" db="EMBL/GenBank/DDBJ databases">
        <authorList>
            <person name="Perry B.J."/>
            <person name="Sullivan J.T."/>
            <person name="Murphy R.J.T."/>
            <person name="Ramsay J.P."/>
            <person name="Ronson C.W."/>
        </authorList>
    </citation>
    <scope>NUCLEOTIDE SEQUENCE [LARGE SCALE GENOMIC DNA]</scope>
    <source>
        <strain evidence="5 6">NZP2014</strain>
    </source>
</reference>
<protein>
    <submittedName>
        <fullName evidence="5">Sugar ABC transporter substrate-binding protein</fullName>
    </submittedName>
</protein>
<keyword evidence="3" id="KW-0732">Signal</keyword>
<dbReference type="Proteomes" id="UP000503339">
    <property type="component" value="Chromosome"/>
</dbReference>
<dbReference type="AlphaFoldDB" id="A0A6M7UF88"/>
<comment type="similarity">
    <text evidence="2">Belongs to the bacterial solute-binding protein 2 family.</text>
</comment>
<proteinExistence type="inferred from homology"/>
<evidence type="ECO:0000256" key="2">
    <source>
        <dbReference type="ARBA" id="ARBA00007639"/>
    </source>
</evidence>
<accession>A0A6M7UF88</accession>
<dbReference type="InterPro" id="IPR025997">
    <property type="entry name" value="SBP_2_dom"/>
</dbReference>
<name>A0A6M7UF88_9HYPH</name>
<keyword evidence="6" id="KW-1185">Reference proteome</keyword>
<dbReference type="GO" id="GO:0030313">
    <property type="term" value="C:cell envelope"/>
    <property type="evidence" value="ECO:0007669"/>
    <property type="project" value="UniProtKB-SubCell"/>
</dbReference>
<dbReference type="EMBL" id="CP033361">
    <property type="protein sequence ID" value="QKC76599.1"/>
    <property type="molecule type" value="Genomic_DNA"/>
</dbReference>
<comment type="subcellular location">
    <subcellularLocation>
        <location evidence="1">Cell envelope</location>
    </subcellularLocation>
</comment>
<gene>
    <name evidence="5" type="ORF">EB233_14590</name>
</gene>
<dbReference type="RefSeq" id="WP_064989326.1">
    <property type="nucleotide sequence ID" value="NZ_CP033361.1"/>
</dbReference>
<dbReference type="KEGG" id="merd:EB233_14590"/>
<dbReference type="CDD" id="cd01536">
    <property type="entry name" value="PBP1_ABC_sugar_binding-like"/>
    <property type="match status" value="1"/>
</dbReference>
<dbReference type="Gene3D" id="3.40.50.2300">
    <property type="match status" value="2"/>
</dbReference>
<feature type="domain" description="Periplasmic binding protein" evidence="4">
    <location>
        <begin position="75"/>
        <end position="322"/>
    </location>
</feature>
<evidence type="ECO:0000313" key="5">
    <source>
        <dbReference type="EMBL" id="QKC76599.1"/>
    </source>
</evidence>
<organism evidence="5 6">
    <name type="scientific">Mesorhizobium erdmanii</name>
    <dbReference type="NCBI Taxonomy" id="1777866"/>
    <lineage>
        <taxon>Bacteria</taxon>
        <taxon>Pseudomonadati</taxon>
        <taxon>Pseudomonadota</taxon>
        <taxon>Alphaproteobacteria</taxon>
        <taxon>Hyphomicrobiales</taxon>
        <taxon>Phyllobacteriaceae</taxon>
        <taxon>Mesorhizobium</taxon>
    </lineage>
</organism>
<dbReference type="PANTHER" id="PTHR46847">
    <property type="entry name" value="D-ALLOSE-BINDING PERIPLASMIC PROTEIN-RELATED"/>
    <property type="match status" value="1"/>
</dbReference>
<dbReference type="SUPFAM" id="SSF53822">
    <property type="entry name" value="Periplasmic binding protein-like I"/>
    <property type="match status" value="1"/>
</dbReference>
<evidence type="ECO:0000256" key="1">
    <source>
        <dbReference type="ARBA" id="ARBA00004196"/>
    </source>
</evidence>